<evidence type="ECO:0000256" key="8">
    <source>
        <dbReference type="ARBA" id="ARBA00049348"/>
    </source>
</evidence>
<dbReference type="InterPro" id="IPR014048">
    <property type="entry name" value="MethylDNA_cys_MeTrfase_DNA-bd"/>
</dbReference>
<dbReference type="FunFam" id="1.10.10.10:FF:000214">
    <property type="entry name" value="Methylated-DNA--protein-cysteine methyltransferase"/>
    <property type="match status" value="1"/>
</dbReference>
<evidence type="ECO:0000313" key="11">
    <source>
        <dbReference type="EMBL" id="SDZ07434.1"/>
    </source>
</evidence>
<dbReference type="EC" id="2.1.1.63" evidence="3"/>
<protein>
    <recommendedName>
        <fullName evidence="3">methylated-DNA--[protein]-cysteine S-methyltransferase</fullName>
        <ecNumber evidence="3">2.1.1.63</ecNumber>
    </recommendedName>
</protein>
<dbReference type="Proteomes" id="UP000198891">
    <property type="component" value="Unassembled WGS sequence"/>
</dbReference>
<dbReference type="CDD" id="cd06445">
    <property type="entry name" value="ATase"/>
    <property type="match status" value="1"/>
</dbReference>
<evidence type="ECO:0000256" key="5">
    <source>
        <dbReference type="ARBA" id="ARBA00022679"/>
    </source>
</evidence>
<dbReference type="GO" id="GO:0032259">
    <property type="term" value="P:methylation"/>
    <property type="evidence" value="ECO:0007669"/>
    <property type="project" value="UniProtKB-KW"/>
</dbReference>
<accession>A0A1H3Q1R2</accession>
<dbReference type="Pfam" id="PF01035">
    <property type="entry name" value="DNA_binding_1"/>
    <property type="match status" value="1"/>
</dbReference>
<keyword evidence="12" id="KW-1185">Reference proteome</keyword>
<comment type="catalytic activity">
    <reaction evidence="8">
        <text>a 6-O-methyl-2'-deoxyguanosine in DNA + L-cysteinyl-[protein] = S-methyl-L-cysteinyl-[protein] + a 2'-deoxyguanosine in DNA</text>
        <dbReference type="Rhea" id="RHEA:24000"/>
        <dbReference type="Rhea" id="RHEA-COMP:10131"/>
        <dbReference type="Rhea" id="RHEA-COMP:10132"/>
        <dbReference type="Rhea" id="RHEA-COMP:11367"/>
        <dbReference type="Rhea" id="RHEA-COMP:11368"/>
        <dbReference type="ChEBI" id="CHEBI:29950"/>
        <dbReference type="ChEBI" id="CHEBI:82612"/>
        <dbReference type="ChEBI" id="CHEBI:85445"/>
        <dbReference type="ChEBI" id="CHEBI:85448"/>
        <dbReference type="EC" id="2.1.1.63"/>
    </reaction>
</comment>
<dbReference type="InterPro" id="IPR036388">
    <property type="entry name" value="WH-like_DNA-bd_sf"/>
</dbReference>
<evidence type="ECO:0000256" key="2">
    <source>
        <dbReference type="ARBA" id="ARBA00008711"/>
    </source>
</evidence>
<evidence type="ECO:0000256" key="6">
    <source>
        <dbReference type="ARBA" id="ARBA00022763"/>
    </source>
</evidence>
<keyword evidence="5 11" id="KW-0808">Transferase</keyword>
<dbReference type="Gene3D" id="1.10.10.10">
    <property type="entry name" value="Winged helix-like DNA-binding domain superfamily/Winged helix DNA-binding domain"/>
    <property type="match status" value="1"/>
</dbReference>
<dbReference type="GO" id="GO:0006281">
    <property type="term" value="P:DNA repair"/>
    <property type="evidence" value="ECO:0007669"/>
    <property type="project" value="UniProtKB-KW"/>
</dbReference>
<keyword evidence="4 11" id="KW-0489">Methyltransferase</keyword>
<keyword evidence="7" id="KW-0234">DNA repair</keyword>
<evidence type="ECO:0000256" key="4">
    <source>
        <dbReference type="ARBA" id="ARBA00022603"/>
    </source>
</evidence>
<dbReference type="EMBL" id="FNPZ01000002">
    <property type="protein sequence ID" value="SDZ07434.1"/>
    <property type="molecule type" value="Genomic_DNA"/>
</dbReference>
<organism evidence="11 12">
    <name type="scientific">Herbiconiux ginsengi</name>
    <dbReference type="NCBI Taxonomy" id="381665"/>
    <lineage>
        <taxon>Bacteria</taxon>
        <taxon>Bacillati</taxon>
        <taxon>Actinomycetota</taxon>
        <taxon>Actinomycetes</taxon>
        <taxon>Micrococcales</taxon>
        <taxon>Microbacteriaceae</taxon>
        <taxon>Herbiconiux</taxon>
    </lineage>
</organism>
<gene>
    <name evidence="11" type="ORF">SAMN05216554_2258</name>
</gene>
<evidence type="ECO:0000256" key="7">
    <source>
        <dbReference type="ARBA" id="ARBA00023204"/>
    </source>
</evidence>
<sequence length="170" mass="18028">MDTLTQLRSASPYLQRCDTPIGRIEVASDGDAITAVAIEHNGSLPHDGLAYDSNAVADEAIAQLLDYFEGYRRGFSVPVAHRGTPFQLAVWQQLARLRWGQVTTYGAIAAAVGKTGSGRAVGGAIASNPTPLLVGCHRVLSATGRITGYSWGEGVKTKAWLLDHESIGHA</sequence>
<keyword evidence="6" id="KW-0227">DNA damage</keyword>
<feature type="domain" description="Methylguanine DNA methyltransferase ribonuclease-like" evidence="10">
    <location>
        <begin position="18"/>
        <end position="80"/>
    </location>
</feature>
<dbReference type="SUPFAM" id="SSF53155">
    <property type="entry name" value="Methylated DNA-protein cysteine methyltransferase domain"/>
    <property type="match status" value="1"/>
</dbReference>
<dbReference type="InterPro" id="IPR036631">
    <property type="entry name" value="MGMT_N_sf"/>
</dbReference>
<dbReference type="NCBIfam" id="TIGR00589">
    <property type="entry name" value="ogt"/>
    <property type="match status" value="1"/>
</dbReference>
<dbReference type="PANTHER" id="PTHR10815:SF13">
    <property type="entry name" value="METHYLATED-DNA--PROTEIN-CYSTEINE METHYLTRANSFERASE"/>
    <property type="match status" value="1"/>
</dbReference>
<evidence type="ECO:0000256" key="1">
    <source>
        <dbReference type="ARBA" id="ARBA00001286"/>
    </source>
</evidence>
<dbReference type="OrthoDB" id="9802228at2"/>
<dbReference type="Pfam" id="PF02870">
    <property type="entry name" value="Methyltransf_1N"/>
    <property type="match status" value="1"/>
</dbReference>
<comment type="catalytic activity">
    <reaction evidence="1">
        <text>a 4-O-methyl-thymidine in DNA + L-cysteinyl-[protein] = a thymidine in DNA + S-methyl-L-cysteinyl-[protein]</text>
        <dbReference type="Rhea" id="RHEA:53428"/>
        <dbReference type="Rhea" id="RHEA-COMP:10131"/>
        <dbReference type="Rhea" id="RHEA-COMP:10132"/>
        <dbReference type="Rhea" id="RHEA-COMP:13555"/>
        <dbReference type="Rhea" id="RHEA-COMP:13556"/>
        <dbReference type="ChEBI" id="CHEBI:29950"/>
        <dbReference type="ChEBI" id="CHEBI:82612"/>
        <dbReference type="ChEBI" id="CHEBI:137386"/>
        <dbReference type="ChEBI" id="CHEBI:137387"/>
        <dbReference type="EC" id="2.1.1.63"/>
    </reaction>
</comment>
<name>A0A1H3Q1R2_9MICO</name>
<dbReference type="RefSeq" id="WP_092553417.1">
    <property type="nucleotide sequence ID" value="NZ_FNPZ01000002.1"/>
</dbReference>
<evidence type="ECO:0000259" key="9">
    <source>
        <dbReference type="Pfam" id="PF01035"/>
    </source>
</evidence>
<feature type="domain" description="Methylated-DNA-[protein]-cysteine S-methyltransferase DNA binding" evidence="9">
    <location>
        <begin position="85"/>
        <end position="166"/>
    </location>
</feature>
<dbReference type="InterPro" id="IPR008332">
    <property type="entry name" value="MethylG_MeTrfase_N"/>
</dbReference>
<evidence type="ECO:0000256" key="3">
    <source>
        <dbReference type="ARBA" id="ARBA00011918"/>
    </source>
</evidence>
<proteinExistence type="inferred from homology"/>
<reference evidence="11 12" key="1">
    <citation type="submission" date="2016-10" db="EMBL/GenBank/DDBJ databases">
        <authorList>
            <person name="de Groot N.N."/>
        </authorList>
    </citation>
    <scope>NUCLEOTIDE SEQUENCE [LARGE SCALE GENOMIC DNA]</scope>
    <source>
        <strain evidence="11 12">CGMCC 4.3491</strain>
    </source>
</reference>
<dbReference type="SUPFAM" id="SSF46767">
    <property type="entry name" value="Methylated DNA-protein cysteine methyltransferase, C-terminal domain"/>
    <property type="match status" value="1"/>
</dbReference>
<comment type="similarity">
    <text evidence="2">Belongs to the MGMT family.</text>
</comment>
<dbReference type="InterPro" id="IPR036217">
    <property type="entry name" value="MethylDNA_cys_MeTrfase_DNAb"/>
</dbReference>
<evidence type="ECO:0000259" key="10">
    <source>
        <dbReference type="Pfam" id="PF02870"/>
    </source>
</evidence>
<dbReference type="AlphaFoldDB" id="A0A1H3Q1R2"/>
<dbReference type="Gene3D" id="3.30.160.70">
    <property type="entry name" value="Methylated DNA-protein cysteine methyltransferase domain"/>
    <property type="match status" value="1"/>
</dbReference>
<dbReference type="GO" id="GO:0003908">
    <property type="term" value="F:methylated-DNA-[protein]-cysteine S-methyltransferase activity"/>
    <property type="evidence" value="ECO:0007669"/>
    <property type="project" value="UniProtKB-EC"/>
</dbReference>
<dbReference type="STRING" id="381665.SAMN05216554_2258"/>
<dbReference type="PANTHER" id="PTHR10815">
    <property type="entry name" value="METHYLATED-DNA--PROTEIN-CYSTEINE METHYLTRANSFERASE"/>
    <property type="match status" value="1"/>
</dbReference>
<evidence type="ECO:0000313" key="12">
    <source>
        <dbReference type="Proteomes" id="UP000198891"/>
    </source>
</evidence>